<feature type="transmembrane region" description="Helical" evidence="1">
    <location>
        <begin position="168"/>
        <end position="188"/>
    </location>
</feature>
<gene>
    <name evidence="2" type="ORF">FCALED_LOCUS42</name>
</gene>
<sequence>MQSTLTNQNFNIQNDLIQNQNQDRTSTPISSLCQIHIHQDLSSTPSVLSTCNDNNNALTNVSTNNNVSTDFNSNVTNISSRNGLLPSIPPRALARSNITTPILPLDYLPSYSIVVGDMPPEYPLDQDPLLDSPQNYNHPRIDEALFVEPLIYLAPVEPQQYWPITKRLYIYGFIIWPLWIIGSFFILFGNEYKVKKQETNSSEGGSDTKFNTGRLKWAKRCLFNFLILASVSIYIGVALSKSKGKLY</sequence>
<keyword evidence="3" id="KW-1185">Reference proteome</keyword>
<feature type="transmembrane region" description="Helical" evidence="1">
    <location>
        <begin position="221"/>
        <end position="239"/>
    </location>
</feature>
<organism evidence="2 3">
    <name type="scientific">Funneliformis caledonium</name>
    <dbReference type="NCBI Taxonomy" id="1117310"/>
    <lineage>
        <taxon>Eukaryota</taxon>
        <taxon>Fungi</taxon>
        <taxon>Fungi incertae sedis</taxon>
        <taxon>Mucoromycota</taxon>
        <taxon>Glomeromycotina</taxon>
        <taxon>Glomeromycetes</taxon>
        <taxon>Glomerales</taxon>
        <taxon>Glomeraceae</taxon>
        <taxon>Funneliformis</taxon>
    </lineage>
</organism>
<dbReference type="EMBL" id="CAJVPQ010000003">
    <property type="protein sequence ID" value="CAG8435845.1"/>
    <property type="molecule type" value="Genomic_DNA"/>
</dbReference>
<keyword evidence="1" id="KW-0472">Membrane</keyword>
<comment type="caution">
    <text evidence="2">The sequence shown here is derived from an EMBL/GenBank/DDBJ whole genome shotgun (WGS) entry which is preliminary data.</text>
</comment>
<keyword evidence="1" id="KW-0812">Transmembrane</keyword>
<dbReference type="AlphaFoldDB" id="A0A9N8V127"/>
<dbReference type="Proteomes" id="UP000789570">
    <property type="component" value="Unassembled WGS sequence"/>
</dbReference>
<evidence type="ECO:0000256" key="1">
    <source>
        <dbReference type="SAM" id="Phobius"/>
    </source>
</evidence>
<protein>
    <submittedName>
        <fullName evidence="2">672_t:CDS:1</fullName>
    </submittedName>
</protein>
<keyword evidence="1" id="KW-1133">Transmembrane helix</keyword>
<name>A0A9N8V127_9GLOM</name>
<reference evidence="2" key="1">
    <citation type="submission" date="2021-06" db="EMBL/GenBank/DDBJ databases">
        <authorList>
            <person name="Kallberg Y."/>
            <person name="Tangrot J."/>
            <person name="Rosling A."/>
        </authorList>
    </citation>
    <scope>NUCLEOTIDE SEQUENCE</scope>
    <source>
        <strain evidence="2">UK204</strain>
    </source>
</reference>
<accession>A0A9N8V127</accession>
<dbReference type="OrthoDB" id="2394877at2759"/>
<proteinExistence type="predicted"/>
<evidence type="ECO:0000313" key="2">
    <source>
        <dbReference type="EMBL" id="CAG8435845.1"/>
    </source>
</evidence>
<evidence type="ECO:0000313" key="3">
    <source>
        <dbReference type="Proteomes" id="UP000789570"/>
    </source>
</evidence>